<dbReference type="PANTHER" id="PTHR23131">
    <property type="entry name" value="ENDORIBONUCLEASE LACTB2"/>
    <property type="match status" value="1"/>
</dbReference>
<dbReference type="SMART" id="SM00849">
    <property type="entry name" value="Lactamase_B"/>
    <property type="match status" value="1"/>
</dbReference>
<evidence type="ECO:0000313" key="2">
    <source>
        <dbReference type="EMBL" id="MDQ0342136.1"/>
    </source>
</evidence>
<dbReference type="PANTHER" id="PTHR23131:SF4">
    <property type="entry name" value="METALLO-BETA-LACTAMASE SUPERFAMILY POTEIN"/>
    <property type="match status" value="1"/>
</dbReference>
<feature type="domain" description="Metallo-beta-lactamase" evidence="1">
    <location>
        <begin position="21"/>
        <end position="233"/>
    </location>
</feature>
<name>A0ABU0D167_9BACI</name>
<protein>
    <submittedName>
        <fullName evidence="2">Glyoxylase-like metal-dependent hydrolase (Beta-lactamase superfamily II)</fullName>
    </submittedName>
</protein>
<dbReference type="SUPFAM" id="SSF56281">
    <property type="entry name" value="Metallo-hydrolase/oxidoreductase"/>
    <property type="match status" value="1"/>
</dbReference>
<dbReference type="EMBL" id="JAUSUO010000001">
    <property type="protein sequence ID" value="MDQ0342136.1"/>
    <property type="molecule type" value="Genomic_DNA"/>
</dbReference>
<dbReference type="InterPro" id="IPR001279">
    <property type="entry name" value="Metallo-B-lactamas"/>
</dbReference>
<keyword evidence="3" id="KW-1185">Reference proteome</keyword>
<dbReference type="InterPro" id="IPR036866">
    <property type="entry name" value="RibonucZ/Hydroxyglut_hydro"/>
</dbReference>
<proteinExistence type="predicted"/>
<comment type="caution">
    <text evidence="2">The sequence shown here is derived from an EMBL/GenBank/DDBJ whole genome shotgun (WGS) entry which is preliminary data.</text>
</comment>
<accession>A0ABU0D167</accession>
<dbReference type="InterPro" id="IPR050662">
    <property type="entry name" value="Sec-metab_biosynth-thioest"/>
</dbReference>
<dbReference type="Gene3D" id="3.60.15.10">
    <property type="entry name" value="Ribonuclease Z/Hydroxyacylglutathione hydrolase-like"/>
    <property type="match status" value="1"/>
</dbReference>
<organism evidence="2 3">
    <name type="scientific">Lederbergia wuyishanensis</name>
    <dbReference type="NCBI Taxonomy" id="1347903"/>
    <lineage>
        <taxon>Bacteria</taxon>
        <taxon>Bacillati</taxon>
        <taxon>Bacillota</taxon>
        <taxon>Bacilli</taxon>
        <taxon>Bacillales</taxon>
        <taxon>Bacillaceae</taxon>
        <taxon>Lederbergia</taxon>
    </lineage>
</organism>
<dbReference type="Proteomes" id="UP001232343">
    <property type="component" value="Unassembled WGS sequence"/>
</dbReference>
<reference evidence="2 3" key="1">
    <citation type="submission" date="2023-07" db="EMBL/GenBank/DDBJ databases">
        <title>Genomic Encyclopedia of Type Strains, Phase IV (KMG-IV): sequencing the most valuable type-strain genomes for metagenomic binning, comparative biology and taxonomic classification.</title>
        <authorList>
            <person name="Goeker M."/>
        </authorList>
    </citation>
    <scope>NUCLEOTIDE SEQUENCE [LARGE SCALE GENOMIC DNA]</scope>
    <source>
        <strain evidence="2 3">DSM 27848</strain>
    </source>
</reference>
<gene>
    <name evidence="2" type="ORF">J2S14_000929</name>
</gene>
<dbReference type="RefSeq" id="WP_244680324.1">
    <property type="nucleotide sequence ID" value="NZ_JALIRM010000001.1"/>
</dbReference>
<dbReference type="Pfam" id="PF00753">
    <property type="entry name" value="Lactamase_B"/>
    <property type="match status" value="1"/>
</dbReference>
<sequence>MVSFNEKIIKIELPTPFAVGDVNVYVVKGDALTLIDAGVKTETAWKAFTFHLAQHGLTPEDIEQIVLTHHHPDHVGFLEWLPEVPIYGHKYVRPWIEENPAFMAAHDDFYRRLFKEFGLRGDMEQMLHNLKTPLQYSSAAPLSKEISEGDIIPGFEKWSIIETPGHAQSHLSFFRENDGVMLSGDHLLAKISSNPFLEPALNPSSERPKPQLQYNESLEKLLELDISIAYTGHGVDIQRVHELVKRRLQRQHERALQVLELLKNRQLTTFSITKELFPAVYQKELGLTLSESTAQLDYLLSLGLIKKQVDDDGVALFSAIEGAL</sequence>
<evidence type="ECO:0000259" key="1">
    <source>
        <dbReference type="SMART" id="SM00849"/>
    </source>
</evidence>
<evidence type="ECO:0000313" key="3">
    <source>
        <dbReference type="Proteomes" id="UP001232343"/>
    </source>
</evidence>